<proteinExistence type="predicted"/>
<keyword evidence="4" id="KW-1185">Reference proteome</keyword>
<dbReference type="InterPro" id="IPR001466">
    <property type="entry name" value="Beta-lactam-related"/>
</dbReference>
<accession>A0ABU3TUV0</accession>
<feature type="domain" description="Beta-lactamase-related" evidence="2">
    <location>
        <begin position="458"/>
        <end position="819"/>
    </location>
</feature>
<protein>
    <submittedName>
        <fullName evidence="3">Serine hydrolase domain-containing protein</fullName>
        <ecNumber evidence="3">3.1.1.103</ecNumber>
    </submittedName>
</protein>
<comment type="caution">
    <text evidence="3">The sequence shown here is derived from an EMBL/GenBank/DDBJ whole genome shotgun (WGS) entry which is preliminary data.</text>
</comment>
<sequence>MKLLRPIFLLLFCAHVVFAQKFGALDLFLKNEVQANKLKGVHGLVYHKNKVVFNQFYGNRDADNNIPMTGKEIYYLQSMSKPVITVALMTLFEQGKFTLDDPVENYLPEFKNLSVVQDVNKGMASSREPATSKMTIRQLISHTSGMSHGITLVKMDRDIWNSIVFDQQLTTIEKRVAALAKIPLSYQPGTKWNYSFGPDVASRLIEVLTGETTDAYLKKTIFKPLGMKDMGYNLSVEQEKRAMIVYDFENGKNLVRSKMQPQSKDVTVFAGVNALWGTMEDYLTFAKMLYQGGTLRGKRILKKETLDLMQMDVTGEIARKPDQNSRIYKIANGISLDEDGSTNLEPGYGFGLGFGILTNPMVANKPNVSAGEYFWSGANSTHFFINPKDEVIGIFMTQIGSLGSPNPYQFYFGDEFRKGVYAGIKNEVPKIVTTDIAKPAEVKALGFDQKVLDDFQNEVSKSIQQKEIAGAVTLIARKGKIVHFEAQGESQMETHIPMQKDAIFRLASMTKPIATLALLLLMEDGKCKPNDSVSKYLPEFASQQIMLSKDSVDGMWLYKTRAATKPMLIRHVLTHTTGQPSAYGGNMPEAYAAITKNAYSSDIENYVKKLAKLPLSHEPGEGWIYGPGLLVAGRVVEVISGMPFQDFVQKRILDPLGMKDTHFFLEPKDAPRFTSYYQPDVKGGLALIDPGSEKSIRIRGSKTYYSGSGGLNSTAIDYFKFSQMILQDGELNGVRIAKPSTIAMMKTDQTPLNLEAAITPTDDLKNNGFTFGYAIKRKDIGNDPRPAGTIYWSGATGPIFFIDPSHEMIAMVLYQRPSTSPIKIRTDFKSWVMKSLIK</sequence>
<feature type="signal peptide" evidence="1">
    <location>
        <begin position="1"/>
        <end position="19"/>
    </location>
</feature>
<keyword evidence="1" id="KW-0732">Signal</keyword>
<dbReference type="SUPFAM" id="SSF56601">
    <property type="entry name" value="beta-lactamase/transpeptidase-like"/>
    <property type="match status" value="2"/>
</dbReference>
<organism evidence="3 4">
    <name type="scientific">Aquirufa regiilacus</name>
    <dbReference type="NCBI Taxonomy" id="3024868"/>
    <lineage>
        <taxon>Bacteria</taxon>
        <taxon>Pseudomonadati</taxon>
        <taxon>Bacteroidota</taxon>
        <taxon>Cytophagia</taxon>
        <taxon>Cytophagales</taxon>
        <taxon>Flectobacillaceae</taxon>
        <taxon>Aquirufa</taxon>
    </lineage>
</organism>
<dbReference type="EC" id="3.1.1.103" evidence="3"/>
<dbReference type="Gene3D" id="3.40.710.10">
    <property type="entry name" value="DD-peptidase/beta-lactamase superfamily"/>
    <property type="match status" value="2"/>
</dbReference>
<evidence type="ECO:0000313" key="4">
    <source>
        <dbReference type="Proteomes" id="UP001249959"/>
    </source>
</evidence>
<dbReference type="Pfam" id="PF00144">
    <property type="entry name" value="Beta-lactamase"/>
    <property type="match status" value="2"/>
</dbReference>
<gene>
    <name evidence="3" type="ORF">PQG45_11440</name>
</gene>
<dbReference type="GO" id="GO:0016787">
    <property type="term" value="F:hydrolase activity"/>
    <property type="evidence" value="ECO:0007669"/>
    <property type="project" value="UniProtKB-KW"/>
</dbReference>
<evidence type="ECO:0000256" key="1">
    <source>
        <dbReference type="SAM" id="SignalP"/>
    </source>
</evidence>
<dbReference type="InterPro" id="IPR050789">
    <property type="entry name" value="Diverse_Enzym_Activities"/>
</dbReference>
<feature type="domain" description="Beta-lactamase-related" evidence="2">
    <location>
        <begin position="31"/>
        <end position="401"/>
    </location>
</feature>
<dbReference type="Proteomes" id="UP001249959">
    <property type="component" value="Unassembled WGS sequence"/>
</dbReference>
<evidence type="ECO:0000259" key="2">
    <source>
        <dbReference type="Pfam" id="PF00144"/>
    </source>
</evidence>
<dbReference type="RefSeq" id="WP_316070892.1">
    <property type="nucleotide sequence ID" value="NZ_JAVNWW010000008.1"/>
</dbReference>
<dbReference type="PANTHER" id="PTHR43283:SF3">
    <property type="entry name" value="BETA-LACTAMASE FAMILY PROTEIN (AFU_ORTHOLOGUE AFUA_5G07500)"/>
    <property type="match status" value="1"/>
</dbReference>
<evidence type="ECO:0000313" key="3">
    <source>
        <dbReference type="EMBL" id="MDU0809642.1"/>
    </source>
</evidence>
<name>A0ABU3TUV0_9BACT</name>
<feature type="chain" id="PRO_5046550919" evidence="1">
    <location>
        <begin position="20"/>
        <end position="838"/>
    </location>
</feature>
<reference evidence="3 4" key="1">
    <citation type="submission" date="2023-09" db="EMBL/GenBank/DDBJ databases">
        <title>Aquirufa genomes.</title>
        <authorList>
            <person name="Pitt A."/>
        </authorList>
    </citation>
    <scope>NUCLEOTIDE SEQUENCE [LARGE SCALE GENOMIC DNA]</scope>
    <source>
        <strain evidence="3 4">LEOWEIH-7C</strain>
    </source>
</reference>
<dbReference type="InterPro" id="IPR012338">
    <property type="entry name" value="Beta-lactam/transpept-like"/>
</dbReference>
<keyword evidence="3" id="KW-0378">Hydrolase</keyword>
<dbReference type="EMBL" id="JAVNWW010000008">
    <property type="protein sequence ID" value="MDU0809642.1"/>
    <property type="molecule type" value="Genomic_DNA"/>
</dbReference>
<dbReference type="PANTHER" id="PTHR43283">
    <property type="entry name" value="BETA-LACTAMASE-RELATED"/>
    <property type="match status" value="1"/>
</dbReference>